<dbReference type="Proteomes" id="UP000004095">
    <property type="component" value="Unassembled WGS sequence"/>
</dbReference>
<protein>
    <submittedName>
        <fullName evidence="1">Uncharacterized protein</fullName>
    </submittedName>
</protein>
<name>A1ZXH8_MICM2</name>
<organism evidence="1 2">
    <name type="scientific">Microscilla marina ATCC 23134</name>
    <dbReference type="NCBI Taxonomy" id="313606"/>
    <lineage>
        <taxon>Bacteria</taxon>
        <taxon>Pseudomonadati</taxon>
        <taxon>Bacteroidota</taxon>
        <taxon>Cytophagia</taxon>
        <taxon>Cytophagales</taxon>
        <taxon>Microscillaceae</taxon>
        <taxon>Microscilla</taxon>
    </lineage>
</organism>
<accession>A1ZXH8</accession>
<sequence>MQEILHCNIFFIRFTTFSLFCPFLCALGTNTIGGNGVGFLATGGGNEKIAKQELFFIKSTSPSR</sequence>
<proteinExistence type="predicted"/>
<comment type="caution">
    <text evidence="1">The sequence shown here is derived from an EMBL/GenBank/DDBJ whole genome shotgun (WGS) entry which is preliminary data.</text>
</comment>
<dbReference type="AlphaFoldDB" id="A1ZXH8"/>
<evidence type="ECO:0000313" key="1">
    <source>
        <dbReference type="EMBL" id="EAY24946.1"/>
    </source>
</evidence>
<dbReference type="EMBL" id="AAWS01000058">
    <property type="protein sequence ID" value="EAY24946.1"/>
    <property type="molecule type" value="Genomic_DNA"/>
</dbReference>
<reference evidence="1 2" key="1">
    <citation type="submission" date="2007-01" db="EMBL/GenBank/DDBJ databases">
        <authorList>
            <person name="Haygood M."/>
            <person name="Podell S."/>
            <person name="Anderson C."/>
            <person name="Hopkinson B."/>
            <person name="Roe K."/>
            <person name="Barbeau K."/>
            <person name="Gaasterland T."/>
            <person name="Ferriera S."/>
            <person name="Johnson J."/>
            <person name="Kravitz S."/>
            <person name="Beeson K."/>
            <person name="Sutton G."/>
            <person name="Rogers Y.-H."/>
            <person name="Friedman R."/>
            <person name="Frazier M."/>
            <person name="Venter J.C."/>
        </authorList>
    </citation>
    <scope>NUCLEOTIDE SEQUENCE [LARGE SCALE GENOMIC DNA]</scope>
    <source>
        <strain evidence="1 2">ATCC 23134</strain>
    </source>
</reference>
<evidence type="ECO:0000313" key="2">
    <source>
        <dbReference type="Proteomes" id="UP000004095"/>
    </source>
</evidence>
<gene>
    <name evidence="1" type="ORF">M23134_04985</name>
</gene>
<keyword evidence="2" id="KW-1185">Reference proteome</keyword>